<evidence type="ECO:0000313" key="1">
    <source>
        <dbReference type="EMBL" id="GAA2197868.1"/>
    </source>
</evidence>
<sequence length="55" mass="5415">MPKASATSFATAPYSAGALAAAGVATLVVMEESSFVGFGFSLTGHGPDRARAGPK</sequence>
<evidence type="ECO:0000313" key="2">
    <source>
        <dbReference type="Proteomes" id="UP001500432"/>
    </source>
</evidence>
<keyword evidence="2" id="KW-1185">Reference proteome</keyword>
<name>A0ABN3BMY0_9MICC</name>
<protein>
    <submittedName>
        <fullName evidence="1">Uncharacterized protein</fullName>
    </submittedName>
</protein>
<comment type="caution">
    <text evidence="1">The sequence shown here is derived from an EMBL/GenBank/DDBJ whole genome shotgun (WGS) entry which is preliminary data.</text>
</comment>
<proteinExistence type="predicted"/>
<dbReference type="EMBL" id="BAAAQW010000003">
    <property type="protein sequence ID" value="GAA2197868.1"/>
    <property type="molecule type" value="Genomic_DNA"/>
</dbReference>
<organism evidence="1 2">
    <name type="scientific">Sinomonas flava</name>
    <dbReference type="NCBI Taxonomy" id="496857"/>
    <lineage>
        <taxon>Bacteria</taxon>
        <taxon>Bacillati</taxon>
        <taxon>Actinomycetota</taxon>
        <taxon>Actinomycetes</taxon>
        <taxon>Micrococcales</taxon>
        <taxon>Micrococcaceae</taxon>
        <taxon>Sinomonas</taxon>
    </lineage>
</organism>
<accession>A0ABN3BMY0</accession>
<reference evidence="1 2" key="1">
    <citation type="journal article" date="2019" name="Int. J. Syst. Evol. Microbiol.">
        <title>The Global Catalogue of Microorganisms (GCM) 10K type strain sequencing project: providing services to taxonomists for standard genome sequencing and annotation.</title>
        <authorList>
            <consortium name="The Broad Institute Genomics Platform"/>
            <consortium name="The Broad Institute Genome Sequencing Center for Infectious Disease"/>
            <person name="Wu L."/>
            <person name="Ma J."/>
        </authorList>
    </citation>
    <scope>NUCLEOTIDE SEQUENCE [LARGE SCALE GENOMIC DNA]</scope>
    <source>
        <strain evidence="1 2">JCM 16034</strain>
    </source>
</reference>
<gene>
    <name evidence="1" type="ORF">GCM10009849_08400</name>
</gene>
<dbReference type="Proteomes" id="UP001500432">
    <property type="component" value="Unassembled WGS sequence"/>
</dbReference>